<dbReference type="Proteomes" id="UP001174208">
    <property type="component" value="Unassembled WGS sequence"/>
</dbReference>
<evidence type="ECO:0000256" key="1">
    <source>
        <dbReference type="ARBA" id="ARBA00022679"/>
    </source>
</evidence>
<organism evidence="4 5">
    <name type="scientific">Leifsonia williamsii</name>
    <dbReference type="NCBI Taxonomy" id="3035919"/>
    <lineage>
        <taxon>Bacteria</taxon>
        <taxon>Bacillati</taxon>
        <taxon>Actinomycetota</taxon>
        <taxon>Actinomycetes</taxon>
        <taxon>Micrococcales</taxon>
        <taxon>Microbacteriaceae</taxon>
        <taxon>Leifsonia</taxon>
    </lineage>
</organism>
<feature type="domain" description="N-acetyltransferase" evidence="3">
    <location>
        <begin position="101"/>
        <end position="233"/>
    </location>
</feature>
<proteinExistence type="predicted"/>
<reference evidence="4" key="1">
    <citation type="submission" date="2023-06" db="EMBL/GenBank/DDBJ databases">
        <title>MT1 and MT2 Draft Genomes of Novel Species.</title>
        <authorList>
            <person name="Venkateswaran K."/>
        </authorList>
    </citation>
    <scope>NUCLEOTIDE SEQUENCE</scope>
    <source>
        <strain evidence="4">F6_8S_P_1B</strain>
    </source>
</reference>
<evidence type="ECO:0000256" key="2">
    <source>
        <dbReference type="ARBA" id="ARBA00023315"/>
    </source>
</evidence>
<dbReference type="Pfam" id="PF13508">
    <property type="entry name" value="Acetyltransf_7"/>
    <property type="match status" value="1"/>
</dbReference>
<dbReference type="RefSeq" id="WP_301212789.1">
    <property type="nucleotide sequence ID" value="NZ_JAROCF010000001.1"/>
</dbReference>
<dbReference type="EMBL" id="JAROCF010000001">
    <property type="protein sequence ID" value="MDN4613306.1"/>
    <property type="molecule type" value="Genomic_DNA"/>
</dbReference>
<keyword evidence="1 4" id="KW-0808">Transferase</keyword>
<evidence type="ECO:0000259" key="3">
    <source>
        <dbReference type="PROSITE" id="PS51186"/>
    </source>
</evidence>
<dbReference type="PANTHER" id="PTHR43877:SF2">
    <property type="entry name" value="AMINOALKYLPHOSPHONATE N-ACETYLTRANSFERASE-RELATED"/>
    <property type="match status" value="1"/>
</dbReference>
<dbReference type="InterPro" id="IPR000182">
    <property type="entry name" value="GNAT_dom"/>
</dbReference>
<gene>
    <name evidence="4" type="ORF">P5G50_02470</name>
</gene>
<evidence type="ECO:0000313" key="4">
    <source>
        <dbReference type="EMBL" id="MDN4613306.1"/>
    </source>
</evidence>
<dbReference type="GO" id="GO:0016746">
    <property type="term" value="F:acyltransferase activity"/>
    <property type="evidence" value="ECO:0007669"/>
    <property type="project" value="UniProtKB-KW"/>
</dbReference>
<comment type="caution">
    <text evidence="4">The sequence shown here is derived from an EMBL/GenBank/DDBJ whole genome shotgun (WGS) entry which is preliminary data.</text>
</comment>
<name>A0ABT8K921_9MICO</name>
<keyword evidence="2 4" id="KW-0012">Acyltransferase</keyword>
<dbReference type="PANTHER" id="PTHR43877">
    <property type="entry name" value="AMINOALKYLPHOSPHONATE N-ACETYLTRANSFERASE-RELATED-RELATED"/>
    <property type="match status" value="1"/>
</dbReference>
<keyword evidence="5" id="KW-1185">Reference proteome</keyword>
<dbReference type="PROSITE" id="PS51186">
    <property type="entry name" value="GNAT"/>
    <property type="match status" value="1"/>
</dbReference>
<dbReference type="SUPFAM" id="SSF55729">
    <property type="entry name" value="Acyl-CoA N-acyltransferases (Nat)"/>
    <property type="match status" value="1"/>
</dbReference>
<dbReference type="Gene3D" id="3.40.630.30">
    <property type="match status" value="1"/>
</dbReference>
<evidence type="ECO:0000313" key="5">
    <source>
        <dbReference type="Proteomes" id="UP001174208"/>
    </source>
</evidence>
<dbReference type="InterPro" id="IPR050832">
    <property type="entry name" value="Bact_Acetyltransf"/>
</dbReference>
<sequence>MRGDGEHESGWAWFRTGAPHEELNGVLQIPSDRVDEAQRAIGDIPALWHSWPGDPVYDIEAALVERGFRFVEEEPLMAMPLSHPAEGMTPMDSATAEAAPYRIREVDHAGPDDLADWVRVWVGTTLPDETVNTIRVGLLRAGDAARYLLAEVDGIPVGCAAAIAAGGAVSVEHVVTSADHRGRGIGTALTAAATEAGRRLGATVAVLTASPDGVGIYRRLGFTEHGRVRRFAA</sequence>
<accession>A0ABT8K921</accession>
<dbReference type="InterPro" id="IPR016181">
    <property type="entry name" value="Acyl_CoA_acyltransferase"/>
</dbReference>
<dbReference type="EC" id="2.3.1.-" evidence="4"/>
<protein>
    <submittedName>
        <fullName evidence="4">GNAT family N-acetyltransferase</fullName>
        <ecNumber evidence="4">2.3.1.-</ecNumber>
    </submittedName>
</protein>